<sequence>MMDWSSRRNVVLVAAIVILVSSPTQAIQDRADIEPNDPVSVEHAIAWKLTPNFYHETAGRSAVDINLRGNREDDVFWIGQYQRGTEFQQMRVGYERQYPLPFGRIIASGQYASRGFLGASATLELSNGKEAPYFGLLGFGRTNLKPYYNLNFDPNDSTLLGAGWRPDHINLVTLYQVHDDRLRTGQRVTHLVLRRQTGEQSRLTVDLFRRAGRSDQYSEFFHATGVALTYDQEPWFVRLAWDPKANFTASDMTRLALGIRF</sequence>
<accession>A0ABN8AJH0</accession>
<organism evidence="2 3">
    <name type="scientific">Candidatus Nitrotoga arctica</name>
    <dbReference type="NCBI Taxonomy" id="453162"/>
    <lineage>
        <taxon>Bacteria</taxon>
        <taxon>Pseudomonadati</taxon>
        <taxon>Pseudomonadota</taxon>
        <taxon>Betaproteobacteria</taxon>
        <taxon>Nitrosomonadales</taxon>
        <taxon>Gallionellaceae</taxon>
        <taxon>Candidatus Nitrotoga</taxon>
    </lineage>
</organism>
<proteinExistence type="predicted"/>
<dbReference type="Proteomes" id="UP000839052">
    <property type="component" value="Chromosome"/>
</dbReference>
<dbReference type="RefSeq" id="WP_239796772.1">
    <property type="nucleotide sequence ID" value="NZ_OU912926.1"/>
</dbReference>
<dbReference type="EMBL" id="OU912926">
    <property type="protein sequence ID" value="CAG9932895.1"/>
    <property type="molecule type" value="Genomic_DNA"/>
</dbReference>
<evidence type="ECO:0000313" key="2">
    <source>
        <dbReference type="EMBL" id="CAG9932895.1"/>
    </source>
</evidence>
<feature type="chain" id="PRO_5045555709" description="MetA-pathway of phenol degradation" evidence="1">
    <location>
        <begin position="27"/>
        <end position="261"/>
    </location>
</feature>
<protein>
    <recommendedName>
        <fullName evidence="4">MetA-pathway of phenol degradation</fullName>
    </recommendedName>
</protein>
<gene>
    <name evidence="2" type="ORF">NTG6680_1642</name>
</gene>
<reference evidence="2 3" key="1">
    <citation type="submission" date="2021-10" db="EMBL/GenBank/DDBJ databases">
        <authorList>
            <person name="Koch H."/>
        </authorList>
    </citation>
    <scope>NUCLEOTIDE SEQUENCE [LARGE SCALE GENOMIC DNA]</scope>
    <source>
        <strain evidence="2">6680</strain>
    </source>
</reference>
<evidence type="ECO:0008006" key="4">
    <source>
        <dbReference type="Google" id="ProtNLM"/>
    </source>
</evidence>
<evidence type="ECO:0000256" key="1">
    <source>
        <dbReference type="SAM" id="SignalP"/>
    </source>
</evidence>
<name>A0ABN8AJH0_9PROT</name>
<evidence type="ECO:0000313" key="3">
    <source>
        <dbReference type="Proteomes" id="UP000839052"/>
    </source>
</evidence>
<keyword evidence="3" id="KW-1185">Reference proteome</keyword>
<feature type="signal peptide" evidence="1">
    <location>
        <begin position="1"/>
        <end position="26"/>
    </location>
</feature>
<keyword evidence="1" id="KW-0732">Signal</keyword>